<keyword evidence="4 10" id="KW-0812">Transmembrane</keyword>
<keyword evidence="5 13" id="KW-0732">Signal</keyword>
<feature type="domain" description="TonB-dependent receptor-like beta-barrel" evidence="14">
    <location>
        <begin position="426"/>
        <end position="890"/>
    </location>
</feature>
<evidence type="ECO:0000256" key="12">
    <source>
        <dbReference type="SAM" id="MobiDB-lite"/>
    </source>
</evidence>
<accession>A0A401XIA0</accession>
<dbReference type="InterPro" id="IPR000531">
    <property type="entry name" value="Beta-barrel_TonB"/>
</dbReference>
<organism evidence="16 17">
    <name type="scientific">Thermaurantimonas aggregans</name>
    <dbReference type="NCBI Taxonomy" id="2173829"/>
    <lineage>
        <taxon>Bacteria</taxon>
        <taxon>Pseudomonadati</taxon>
        <taxon>Bacteroidota</taxon>
        <taxon>Flavobacteriia</taxon>
        <taxon>Flavobacteriales</taxon>
        <taxon>Schleiferiaceae</taxon>
        <taxon>Thermaurantimonas</taxon>
    </lineage>
</organism>
<comment type="caution">
    <text evidence="16">The sequence shown here is derived from an EMBL/GenBank/DDBJ whole genome shotgun (WGS) entry which is preliminary data.</text>
</comment>
<comment type="similarity">
    <text evidence="10 11">Belongs to the TonB-dependent receptor family.</text>
</comment>
<protein>
    <recommendedName>
        <fullName evidence="18">TonB-dependent receptor</fullName>
    </recommendedName>
</protein>
<gene>
    <name evidence="16" type="ORF">JCM31826_02210</name>
</gene>
<evidence type="ECO:0000313" key="16">
    <source>
        <dbReference type="EMBL" id="GCD76739.1"/>
    </source>
</evidence>
<evidence type="ECO:0000313" key="17">
    <source>
        <dbReference type="Proteomes" id="UP000286715"/>
    </source>
</evidence>
<keyword evidence="9 10" id="KW-0998">Cell outer membrane</keyword>
<evidence type="ECO:0000256" key="8">
    <source>
        <dbReference type="ARBA" id="ARBA00023170"/>
    </source>
</evidence>
<evidence type="ECO:0000256" key="7">
    <source>
        <dbReference type="ARBA" id="ARBA00023136"/>
    </source>
</evidence>
<sequence>MISTGNRKAFFTALSLVFTLLSFAQPKSGTGALKGKVTDATNGEELIGASVILVGTYMGASTDINGMYLIPNIKAGDYVVRVQYIGYTTQILTDITIKPGETKTLNIALRPQTESLNEVTVVGRKSTVNLESAKSEVTFKFEEIAQMNVRNVQELVAMQAGVVKTQDGLQIRGARVYETEYIIDGVSAQDPLAGTGFGVEVSSGAINSLNLITGGAGAEYGGGSSGVIATTIREGGDKFEISGNWQRDYLINSKNPTSFNTDIVELTFATPIPGTKKKLTLFNNLTTRLTDEYFGPTANQLVSSLLPDQSNLLAPRYSNTHIHTLKLAYQLKPGTKITFTNQFSLSINQNTRMLQIVGFDAILVPGFQYARSQNLDNATTYTHKSILNAININHLINKKLGVNISLGRLFTNLRADANGRPFRTQTVDQIFDEDHITTDPVEIFNPGDPSGTYYVLPGNGLVNNGGISPIWHDHYAQEYSIRTKFTFNPNDNVNFISFGFQHSANEYQWIDVIRPWVGAPIKINDSTFTPSISIGSSNDIWAVKPHNGGLFVEDKITYKGIQATLGLRLNYWAMGRFADEAVENPASPVIDQVRQDYLNKTTKVLGLRWKARLMPRINVSFPVTENNVLYFNYGHSMRMPHPRFVYAGLDPVYQNRSFLANLGNPDIDPEINVSYEVGIKTKVNKDFGFTLTAFNNNRFDYIVSRSVITRDPTGRFVTRTMFINQDYARIAGVEFGFNYRLYAHYNFFGNVAYQVARGKSNSARESALQIAQNGEVQLSREQFLAFDRPWNVNIGLMFNPDSTFRIFGRKITGFRAFAVYQYTSGFRYTPMRRVGELEVRPGVERPLFMPENDKFLARLASPWHNVDLKISYDFFIKRNTGFTFSLEMRNALNNKNAQIINPVTGRAYEYGDDVPNDWRDPRPEYNGPQERGLDPRNPARYLPPRQLLYGVTFRF</sequence>
<dbReference type="EMBL" id="BHZE01000002">
    <property type="protein sequence ID" value="GCD76739.1"/>
    <property type="molecule type" value="Genomic_DNA"/>
</dbReference>
<evidence type="ECO:0000256" key="9">
    <source>
        <dbReference type="ARBA" id="ARBA00023237"/>
    </source>
</evidence>
<dbReference type="AlphaFoldDB" id="A0A401XIA0"/>
<dbReference type="RefSeq" id="WP_124396818.1">
    <property type="nucleotide sequence ID" value="NZ_BHZE01000002.1"/>
</dbReference>
<dbReference type="InterPro" id="IPR012910">
    <property type="entry name" value="Plug_dom"/>
</dbReference>
<reference evidence="16 17" key="1">
    <citation type="submission" date="2018-11" db="EMBL/GenBank/DDBJ databases">
        <title>Schleiferia aggregans sp. nov., a moderately thermophilic heterotrophic bacterium isolated from microbial mats at a terrestrial hot spring.</title>
        <authorList>
            <person name="Iino T."/>
            <person name="Ohkuma M."/>
            <person name="Haruta S."/>
        </authorList>
    </citation>
    <scope>NUCLEOTIDE SEQUENCE [LARGE SCALE GENOMIC DNA]</scope>
    <source>
        <strain evidence="16 17">LA</strain>
    </source>
</reference>
<keyword evidence="2 10" id="KW-0813">Transport</keyword>
<evidence type="ECO:0000256" key="11">
    <source>
        <dbReference type="RuleBase" id="RU003357"/>
    </source>
</evidence>
<dbReference type="Gene3D" id="2.170.130.10">
    <property type="entry name" value="TonB-dependent receptor, plug domain"/>
    <property type="match status" value="1"/>
</dbReference>
<dbReference type="InterPro" id="IPR036942">
    <property type="entry name" value="Beta-barrel_TonB_sf"/>
</dbReference>
<evidence type="ECO:0000256" key="3">
    <source>
        <dbReference type="ARBA" id="ARBA00022452"/>
    </source>
</evidence>
<evidence type="ECO:0000256" key="6">
    <source>
        <dbReference type="ARBA" id="ARBA00023077"/>
    </source>
</evidence>
<evidence type="ECO:0000259" key="15">
    <source>
        <dbReference type="Pfam" id="PF07715"/>
    </source>
</evidence>
<dbReference type="PROSITE" id="PS52016">
    <property type="entry name" value="TONB_DEPENDENT_REC_3"/>
    <property type="match status" value="1"/>
</dbReference>
<feature type="region of interest" description="Disordered" evidence="12">
    <location>
        <begin position="911"/>
        <end position="939"/>
    </location>
</feature>
<keyword evidence="17" id="KW-1185">Reference proteome</keyword>
<evidence type="ECO:0000256" key="1">
    <source>
        <dbReference type="ARBA" id="ARBA00004571"/>
    </source>
</evidence>
<dbReference type="Pfam" id="PF13715">
    <property type="entry name" value="CarbopepD_reg_2"/>
    <property type="match status" value="1"/>
</dbReference>
<keyword evidence="3 10" id="KW-1134">Transmembrane beta strand</keyword>
<dbReference type="Gene3D" id="2.40.170.20">
    <property type="entry name" value="TonB-dependent receptor, beta-barrel domain"/>
    <property type="match status" value="1"/>
</dbReference>
<dbReference type="Gene3D" id="2.60.40.1120">
    <property type="entry name" value="Carboxypeptidase-like, regulatory domain"/>
    <property type="match status" value="1"/>
</dbReference>
<feature type="signal peptide" evidence="13">
    <location>
        <begin position="1"/>
        <end position="24"/>
    </location>
</feature>
<keyword evidence="8" id="KW-0675">Receptor</keyword>
<evidence type="ECO:0008006" key="18">
    <source>
        <dbReference type="Google" id="ProtNLM"/>
    </source>
</evidence>
<dbReference type="InterPro" id="IPR037066">
    <property type="entry name" value="Plug_dom_sf"/>
</dbReference>
<feature type="domain" description="TonB-dependent receptor plug" evidence="15">
    <location>
        <begin position="134"/>
        <end position="226"/>
    </location>
</feature>
<dbReference type="GO" id="GO:0044718">
    <property type="term" value="P:siderophore transmembrane transport"/>
    <property type="evidence" value="ECO:0007669"/>
    <property type="project" value="TreeGrafter"/>
</dbReference>
<dbReference type="Pfam" id="PF07715">
    <property type="entry name" value="Plug"/>
    <property type="match status" value="1"/>
</dbReference>
<name>A0A401XIA0_9FLAO</name>
<proteinExistence type="inferred from homology"/>
<evidence type="ECO:0000256" key="5">
    <source>
        <dbReference type="ARBA" id="ARBA00022729"/>
    </source>
</evidence>
<dbReference type="OrthoDB" id="9758472at2"/>
<dbReference type="SUPFAM" id="SSF56935">
    <property type="entry name" value="Porins"/>
    <property type="match status" value="1"/>
</dbReference>
<feature type="chain" id="PRO_5019230879" description="TonB-dependent receptor" evidence="13">
    <location>
        <begin position="25"/>
        <end position="955"/>
    </location>
</feature>
<keyword evidence="7 10" id="KW-0472">Membrane</keyword>
<dbReference type="GO" id="GO:0015344">
    <property type="term" value="F:siderophore uptake transmembrane transporter activity"/>
    <property type="evidence" value="ECO:0007669"/>
    <property type="project" value="TreeGrafter"/>
</dbReference>
<evidence type="ECO:0000259" key="14">
    <source>
        <dbReference type="Pfam" id="PF00593"/>
    </source>
</evidence>
<dbReference type="PANTHER" id="PTHR30069">
    <property type="entry name" value="TONB-DEPENDENT OUTER MEMBRANE RECEPTOR"/>
    <property type="match status" value="1"/>
</dbReference>
<dbReference type="Proteomes" id="UP000286715">
    <property type="component" value="Unassembled WGS sequence"/>
</dbReference>
<keyword evidence="6 11" id="KW-0798">TonB box</keyword>
<evidence type="ECO:0000256" key="4">
    <source>
        <dbReference type="ARBA" id="ARBA00022692"/>
    </source>
</evidence>
<dbReference type="GO" id="GO:0009279">
    <property type="term" value="C:cell outer membrane"/>
    <property type="evidence" value="ECO:0007669"/>
    <property type="project" value="UniProtKB-SubCell"/>
</dbReference>
<dbReference type="SUPFAM" id="SSF49464">
    <property type="entry name" value="Carboxypeptidase regulatory domain-like"/>
    <property type="match status" value="1"/>
</dbReference>
<evidence type="ECO:0000256" key="2">
    <source>
        <dbReference type="ARBA" id="ARBA00022448"/>
    </source>
</evidence>
<dbReference type="InterPro" id="IPR039426">
    <property type="entry name" value="TonB-dep_rcpt-like"/>
</dbReference>
<evidence type="ECO:0000256" key="13">
    <source>
        <dbReference type="SAM" id="SignalP"/>
    </source>
</evidence>
<comment type="subcellular location">
    <subcellularLocation>
        <location evidence="1 10">Cell outer membrane</location>
        <topology evidence="1 10">Multi-pass membrane protein</topology>
    </subcellularLocation>
</comment>
<dbReference type="PANTHER" id="PTHR30069:SF29">
    <property type="entry name" value="HEMOGLOBIN AND HEMOGLOBIN-HAPTOGLOBIN-BINDING PROTEIN 1-RELATED"/>
    <property type="match status" value="1"/>
</dbReference>
<evidence type="ECO:0000256" key="10">
    <source>
        <dbReference type="PROSITE-ProRule" id="PRU01360"/>
    </source>
</evidence>
<dbReference type="Pfam" id="PF00593">
    <property type="entry name" value="TonB_dep_Rec_b-barrel"/>
    <property type="match status" value="1"/>
</dbReference>
<dbReference type="InterPro" id="IPR008969">
    <property type="entry name" value="CarboxyPept-like_regulatory"/>
</dbReference>